<dbReference type="InterPro" id="IPR044926">
    <property type="entry name" value="RGS_subdomain_2"/>
</dbReference>
<dbReference type="PRINTS" id="PR01301">
    <property type="entry name" value="RGSPROTEIN"/>
</dbReference>
<dbReference type="PANTHER" id="PTHR10845">
    <property type="entry name" value="REGULATOR OF G PROTEIN SIGNALING"/>
    <property type="match status" value="1"/>
</dbReference>
<feature type="domain" description="RGS" evidence="2">
    <location>
        <begin position="49"/>
        <end position="173"/>
    </location>
</feature>
<dbReference type="PROSITE" id="PS50132">
    <property type="entry name" value="RGS"/>
    <property type="match status" value="1"/>
</dbReference>
<dbReference type="SMART" id="SM00315">
    <property type="entry name" value="RGS"/>
    <property type="match status" value="1"/>
</dbReference>
<name>A0A0P4VVN1_SCYOL</name>
<sequence>MSSPTKHAAQPAPQATATPATKTEKEKEKAKQEKKKVLTKPQGEKWSSSINALLADPEGVEAFRDFLVELENESGEAGEYTRYIDFYLECEEYKARFKKLEDKAKEIFEDYLAEAAHQSVLLQVGADKEVGTGGKSVEIGDKLEDEGLEGVNLFDEPQKKVKKKLADGVYINFCLDIKKKLKL</sequence>
<accession>A0A0P4VVN1</accession>
<proteinExistence type="predicted"/>
<organism evidence="3">
    <name type="scientific">Scylla olivacea</name>
    <name type="common">Orange mud crab</name>
    <name type="synonym">Cancer olivacea</name>
    <dbReference type="NCBI Taxonomy" id="85551"/>
    <lineage>
        <taxon>Eukaryota</taxon>
        <taxon>Metazoa</taxon>
        <taxon>Ecdysozoa</taxon>
        <taxon>Arthropoda</taxon>
        <taxon>Crustacea</taxon>
        <taxon>Multicrustacea</taxon>
        <taxon>Malacostraca</taxon>
        <taxon>Eumalacostraca</taxon>
        <taxon>Eucarida</taxon>
        <taxon>Decapoda</taxon>
        <taxon>Pleocyemata</taxon>
        <taxon>Brachyura</taxon>
        <taxon>Eubrachyura</taxon>
        <taxon>Portunoidea</taxon>
        <taxon>Portunidae</taxon>
        <taxon>Portuninae</taxon>
        <taxon>Scylla</taxon>
    </lineage>
</organism>
<feature type="compositionally biased region" description="Basic and acidic residues" evidence="1">
    <location>
        <begin position="22"/>
        <end position="31"/>
    </location>
</feature>
<protein>
    <recommendedName>
        <fullName evidence="2">RGS domain-containing protein</fullName>
    </recommendedName>
</protein>
<dbReference type="EMBL" id="GDRN01093141">
    <property type="protein sequence ID" value="JAI59951.1"/>
    <property type="molecule type" value="Transcribed_RNA"/>
</dbReference>
<feature type="region of interest" description="Disordered" evidence="1">
    <location>
        <begin position="1"/>
        <end position="44"/>
    </location>
</feature>
<dbReference type="SUPFAM" id="SSF48097">
    <property type="entry name" value="Regulator of G-protein signaling, RGS"/>
    <property type="match status" value="1"/>
</dbReference>
<dbReference type="AlphaFoldDB" id="A0A0P4VVN1"/>
<reference evidence="3" key="1">
    <citation type="submission" date="2015-09" db="EMBL/GenBank/DDBJ databases">
        <title>Scylla olivacea transcriptome.</title>
        <authorList>
            <person name="Ikhwanuddin M."/>
        </authorList>
    </citation>
    <scope>NUCLEOTIDE SEQUENCE</scope>
</reference>
<dbReference type="PANTHER" id="PTHR10845:SF192">
    <property type="entry name" value="DOUBLE HIT, ISOFORM B"/>
    <property type="match status" value="1"/>
</dbReference>
<dbReference type="InterPro" id="IPR036305">
    <property type="entry name" value="RGS_sf"/>
</dbReference>
<evidence type="ECO:0000313" key="3">
    <source>
        <dbReference type="EMBL" id="JAI59951.1"/>
    </source>
</evidence>
<evidence type="ECO:0000256" key="1">
    <source>
        <dbReference type="SAM" id="MobiDB-lite"/>
    </source>
</evidence>
<feature type="compositionally biased region" description="Low complexity" evidence="1">
    <location>
        <begin position="1"/>
        <end position="21"/>
    </location>
</feature>
<dbReference type="Pfam" id="PF00615">
    <property type="entry name" value="RGS"/>
    <property type="match status" value="1"/>
</dbReference>
<evidence type="ECO:0000259" key="2">
    <source>
        <dbReference type="PROSITE" id="PS50132"/>
    </source>
</evidence>
<dbReference type="InterPro" id="IPR016137">
    <property type="entry name" value="RGS"/>
</dbReference>
<dbReference type="Gene3D" id="1.10.167.10">
    <property type="entry name" value="Regulator of G-protein Signalling 4, domain 2"/>
    <property type="match status" value="1"/>
</dbReference>